<comment type="caution">
    <text evidence="1">The sequence shown here is derived from an EMBL/GenBank/DDBJ whole genome shotgun (WGS) entry which is preliminary data.</text>
</comment>
<dbReference type="EMBL" id="BHVU01000462">
    <property type="protein sequence ID" value="GCA95766.1"/>
    <property type="molecule type" value="Genomic_DNA"/>
</dbReference>
<dbReference type="AlphaFoldDB" id="A0A510PPH5"/>
<feature type="non-terminal residue" evidence="1">
    <location>
        <position position="1"/>
    </location>
</feature>
<evidence type="ECO:0000313" key="2">
    <source>
        <dbReference type="Proteomes" id="UP000321223"/>
    </source>
</evidence>
<accession>A0A510PPH5</accession>
<proteinExistence type="predicted"/>
<name>A0A510PPH5_MICAE</name>
<organism evidence="1 2">
    <name type="scientific">Microcystis aeruginosa 11-30S32</name>
    <dbReference type="NCBI Taxonomy" id="2358142"/>
    <lineage>
        <taxon>Bacteria</taxon>
        <taxon>Bacillati</taxon>
        <taxon>Cyanobacteriota</taxon>
        <taxon>Cyanophyceae</taxon>
        <taxon>Oscillatoriophycideae</taxon>
        <taxon>Chroococcales</taxon>
        <taxon>Microcystaceae</taxon>
        <taxon>Microcystis</taxon>
    </lineage>
</organism>
<evidence type="ECO:0000313" key="1">
    <source>
        <dbReference type="EMBL" id="GCA95766.1"/>
    </source>
</evidence>
<reference evidence="1 2" key="1">
    <citation type="journal article" date="2019" name="Appl. Environ. Microbiol.">
        <title>Co-occurrence of broad and narrow host-range viruses infecting the toxic bloom-forming cyanobacterium Microcystis aeruginosa.</title>
        <authorList>
            <person name="Morimoto D."/>
            <person name="Tominaga K."/>
            <person name="Nishimura Y."/>
            <person name="Yoshida N."/>
            <person name="Kimura S."/>
            <person name="Sako Y."/>
            <person name="Yoshida T."/>
        </authorList>
    </citation>
    <scope>NUCLEOTIDE SEQUENCE [LARGE SCALE GENOMIC DNA]</scope>
    <source>
        <strain evidence="1 2">11-30S32</strain>
    </source>
</reference>
<sequence length="68" mass="7859">MEKGMIQKARESVIDALEIRFENVPSELVDEISQIQDTSLLKNLHRQAITLDSISDFQDYLNQLIKPE</sequence>
<protein>
    <recommendedName>
        <fullName evidence="3">DUF4351 domain-containing protein</fullName>
    </recommendedName>
</protein>
<dbReference type="Proteomes" id="UP000321223">
    <property type="component" value="Unassembled WGS sequence"/>
</dbReference>
<evidence type="ECO:0008006" key="3">
    <source>
        <dbReference type="Google" id="ProtNLM"/>
    </source>
</evidence>
<gene>
    <name evidence="1" type="ORF">MAE30S32_44180</name>
</gene>